<feature type="transmembrane region" description="Helical" evidence="7">
    <location>
        <begin position="159"/>
        <end position="180"/>
    </location>
</feature>
<feature type="transmembrane region" description="Helical" evidence="7">
    <location>
        <begin position="423"/>
        <end position="444"/>
    </location>
</feature>
<dbReference type="InterPro" id="IPR000849">
    <property type="entry name" value="Sugar_P_transporter"/>
</dbReference>
<gene>
    <name evidence="9" type="ORF">APT59_13080</name>
</gene>
<dbReference type="KEGG" id="por:APT59_13080"/>
<evidence type="ECO:0000256" key="3">
    <source>
        <dbReference type="ARBA" id="ARBA00022692"/>
    </source>
</evidence>
<evidence type="ECO:0000256" key="5">
    <source>
        <dbReference type="ARBA" id="ARBA00023136"/>
    </source>
</evidence>
<feature type="transmembrane region" description="Helical" evidence="7">
    <location>
        <begin position="265"/>
        <end position="288"/>
    </location>
</feature>
<dbReference type="PIRSF" id="PIRSF002808">
    <property type="entry name" value="Hexose_phosphate_transp"/>
    <property type="match status" value="1"/>
</dbReference>
<keyword evidence="3 7" id="KW-0812">Transmembrane</keyword>
<dbReference type="InterPro" id="IPR020846">
    <property type="entry name" value="MFS_dom"/>
</dbReference>
<dbReference type="Proteomes" id="UP000064137">
    <property type="component" value="Chromosome"/>
</dbReference>
<feature type="transmembrane region" description="Helical" evidence="7">
    <location>
        <begin position="186"/>
        <end position="205"/>
    </location>
</feature>
<organism evidence="9 10">
    <name type="scientific">Pseudomonas oryzihabitans</name>
    <dbReference type="NCBI Taxonomy" id="47885"/>
    <lineage>
        <taxon>Bacteria</taxon>
        <taxon>Pseudomonadati</taxon>
        <taxon>Pseudomonadota</taxon>
        <taxon>Gammaproteobacteria</taxon>
        <taxon>Pseudomonadales</taxon>
        <taxon>Pseudomonadaceae</taxon>
        <taxon>Pseudomonas</taxon>
    </lineage>
</organism>
<accession>A0A0U4VPV4</accession>
<reference evidence="9 10" key="1">
    <citation type="submission" date="2016-01" db="EMBL/GenBank/DDBJ databases">
        <title>Annotation of Pseudomonas oryzihabitans USDA-ARS-USMARC-56511.</title>
        <authorList>
            <person name="Harhay G.P."/>
            <person name="Harhay D.M."/>
            <person name="Smith T.P.L."/>
            <person name="Bono J.L."/>
            <person name="Heaton M.P."/>
            <person name="Clawson M.L."/>
            <person name="Chitko-Mckown C.G."/>
            <person name="Capik S.F."/>
            <person name="DeDonder K.D."/>
            <person name="Apley M.D."/>
            <person name="Lubbers B.V."/>
            <person name="White B.J."/>
            <person name="Larson R.L."/>
        </authorList>
    </citation>
    <scope>NUCLEOTIDE SEQUENCE [LARGE SCALE GENOMIC DNA]</scope>
    <source>
        <strain evidence="9 10">USDA-ARS-USMARC-56511</strain>
    </source>
</reference>
<feature type="transmembrane region" description="Helical" evidence="7">
    <location>
        <begin position="29"/>
        <end position="56"/>
    </location>
</feature>
<evidence type="ECO:0000256" key="2">
    <source>
        <dbReference type="ARBA" id="ARBA00022475"/>
    </source>
</evidence>
<dbReference type="GO" id="GO:0005886">
    <property type="term" value="C:plasma membrane"/>
    <property type="evidence" value="ECO:0007669"/>
    <property type="project" value="UniProtKB-SubCell"/>
</dbReference>
<dbReference type="PANTHER" id="PTHR11662:SF399">
    <property type="entry name" value="FI19708P1-RELATED"/>
    <property type="match status" value="1"/>
</dbReference>
<evidence type="ECO:0000256" key="6">
    <source>
        <dbReference type="ARBA" id="ARBA00038514"/>
    </source>
</evidence>
<feature type="transmembrane region" description="Helical" evidence="7">
    <location>
        <begin position="394"/>
        <end position="417"/>
    </location>
</feature>
<dbReference type="InterPro" id="IPR036259">
    <property type="entry name" value="MFS_trans_sf"/>
</dbReference>
<evidence type="ECO:0000313" key="9">
    <source>
        <dbReference type="EMBL" id="ALZ85079.1"/>
    </source>
</evidence>
<dbReference type="GO" id="GO:0022857">
    <property type="term" value="F:transmembrane transporter activity"/>
    <property type="evidence" value="ECO:0007669"/>
    <property type="project" value="InterPro"/>
</dbReference>
<comment type="similarity">
    <text evidence="6">Belongs to the major facilitator superfamily. Phthalate permease family.</text>
</comment>
<keyword evidence="5 7" id="KW-0472">Membrane</keyword>
<dbReference type="SUPFAM" id="SSF103473">
    <property type="entry name" value="MFS general substrate transporter"/>
    <property type="match status" value="1"/>
</dbReference>
<feature type="transmembrane region" description="Helical" evidence="7">
    <location>
        <begin position="68"/>
        <end position="89"/>
    </location>
</feature>
<evidence type="ECO:0000259" key="8">
    <source>
        <dbReference type="PROSITE" id="PS50850"/>
    </source>
</evidence>
<dbReference type="PANTHER" id="PTHR11662">
    <property type="entry name" value="SOLUTE CARRIER FAMILY 17"/>
    <property type="match status" value="1"/>
</dbReference>
<dbReference type="InterPro" id="IPR011701">
    <property type="entry name" value="MFS"/>
</dbReference>
<feature type="domain" description="Major facilitator superfamily (MFS) profile" evidence="8">
    <location>
        <begin position="31"/>
        <end position="449"/>
    </location>
</feature>
<dbReference type="InterPro" id="IPR050382">
    <property type="entry name" value="MFS_Na/Anion_cotransporter"/>
</dbReference>
<name>A0A0U4VPV4_9PSED</name>
<comment type="subcellular location">
    <subcellularLocation>
        <location evidence="1">Cell membrane</location>
        <topology evidence="1">Multi-pass membrane protein</topology>
    </subcellularLocation>
</comment>
<keyword evidence="2" id="KW-1003">Cell membrane</keyword>
<evidence type="ECO:0000313" key="10">
    <source>
        <dbReference type="Proteomes" id="UP000064137"/>
    </source>
</evidence>
<keyword evidence="4 7" id="KW-1133">Transmembrane helix</keyword>
<dbReference type="Gene3D" id="1.20.1250.20">
    <property type="entry name" value="MFS general substrate transporter like domains"/>
    <property type="match status" value="2"/>
</dbReference>
<evidence type="ECO:0000256" key="7">
    <source>
        <dbReference type="SAM" id="Phobius"/>
    </source>
</evidence>
<dbReference type="Pfam" id="PF07690">
    <property type="entry name" value="MFS_1"/>
    <property type="match status" value="1"/>
</dbReference>
<dbReference type="PROSITE" id="PS50850">
    <property type="entry name" value="MFS"/>
    <property type="match status" value="1"/>
</dbReference>
<feature type="transmembrane region" description="Helical" evidence="7">
    <location>
        <begin position="360"/>
        <end position="382"/>
    </location>
</feature>
<feature type="transmembrane region" description="Helical" evidence="7">
    <location>
        <begin position="127"/>
        <end position="147"/>
    </location>
</feature>
<dbReference type="CDD" id="cd17319">
    <property type="entry name" value="MFS_ExuT_GudP_like"/>
    <property type="match status" value="1"/>
</dbReference>
<protein>
    <submittedName>
        <fullName evidence="9">MFS transporter</fullName>
    </submittedName>
</protein>
<feature type="transmembrane region" description="Helical" evidence="7">
    <location>
        <begin position="336"/>
        <end position="354"/>
    </location>
</feature>
<dbReference type="EMBL" id="CP013987">
    <property type="protein sequence ID" value="ALZ85079.1"/>
    <property type="molecule type" value="Genomic_DNA"/>
</dbReference>
<feature type="transmembrane region" description="Helical" evidence="7">
    <location>
        <begin position="96"/>
        <end position="115"/>
    </location>
</feature>
<sequence>MSESLASKAAPGTAERAVGKTASMTRYRWVVLAVIVVVYMLAAADRANIGIALPYIQKEFGATNAEVGLLVSAFFLFYSLGQIPAGFLLSKVSVRVVAPAAIGLTSVVTLLIGTSHSIGMLKLYRSALGVAEAALPLSMLSTINRWFPPREKGMATGAFLSAAKMGAVIAPPVGAALILLDGWRTMFIAFAVPGVLLALLWWWLVPNDPRTCKRVSDAEAEHIEDQTTTQNGAVRTHKDFGTFDRVLRYERTPTLETSRSVFRSWNVWGCGLGYLLMTGVVNVLLAWLPKYLGEVKHFELMQVGFVAALPFVGGVLGNIVGGWLSDRILDRRRKPTMMISAVATCLMMIALVYAPNGLLAVSLLLFGTGFLLNIGYSSFSVYSMSLTTRKTYPVAASVVNSAGQAGGAMAPLITGFLLDSYSWTAVFIFLGVCSLAALAFVLTISEPATAPAEAAAA</sequence>
<dbReference type="AlphaFoldDB" id="A0A0U4VPV4"/>
<feature type="transmembrane region" description="Helical" evidence="7">
    <location>
        <begin position="300"/>
        <end position="324"/>
    </location>
</feature>
<proteinExistence type="inferred from homology"/>
<evidence type="ECO:0000256" key="1">
    <source>
        <dbReference type="ARBA" id="ARBA00004651"/>
    </source>
</evidence>
<evidence type="ECO:0000256" key="4">
    <source>
        <dbReference type="ARBA" id="ARBA00022989"/>
    </source>
</evidence>